<evidence type="ECO:0000256" key="1">
    <source>
        <dbReference type="SAM" id="MobiDB-lite"/>
    </source>
</evidence>
<sequence length="206" mass="23649">MPPKKKKQQHETVSETQIKKDDDIEMIAVKYHVIEPNHPFSEINGVTGSVAIQKILDDIEREDLLKGTMVNFIHEMDEHVLMIQGEIMHEKIFRINLRDLFGVLDTIKFSDFENLNFKGIKYLKDSAKEMKTVGIDMSMNAISTQLATLNSNLLKSNEENRELRSLLLEQLSPNSSRCTSPSFPRKSTKDDSIMKEDECDLSNSKF</sequence>
<evidence type="ECO:0000313" key="2">
    <source>
        <dbReference type="EMBL" id="RMZ93610.1"/>
    </source>
</evidence>
<organism evidence="2 3">
    <name type="scientific">Brachionus plicatilis</name>
    <name type="common">Marine rotifer</name>
    <name type="synonym">Brachionus muelleri</name>
    <dbReference type="NCBI Taxonomy" id="10195"/>
    <lineage>
        <taxon>Eukaryota</taxon>
        <taxon>Metazoa</taxon>
        <taxon>Spiralia</taxon>
        <taxon>Gnathifera</taxon>
        <taxon>Rotifera</taxon>
        <taxon>Eurotatoria</taxon>
        <taxon>Monogononta</taxon>
        <taxon>Pseudotrocha</taxon>
        <taxon>Ploima</taxon>
        <taxon>Brachionidae</taxon>
        <taxon>Brachionus</taxon>
    </lineage>
</organism>
<dbReference type="Proteomes" id="UP000276133">
    <property type="component" value="Unassembled WGS sequence"/>
</dbReference>
<gene>
    <name evidence="2" type="ORF">BpHYR1_028298</name>
</gene>
<dbReference type="OrthoDB" id="10213864at2759"/>
<evidence type="ECO:0000313" key="3">
    <source>
        <dbReference type="Proteomes" id="UP000276133"/>
    </source>
</evidence>
<feature type="compositionally biased region" description="Basic and acidic residues" evidence="1">
    <location>
        <begin position="187"/>
        <end position="196"/>
    </location>
</feature>
<accession>A0A3M7P445</accession>
<dbReference type="EMBL" id="REGN01013678">
    <property type="protein sequence ID" value="RMZ93610.1"/>
    <property type="molecule type" value="Genomic_DNA"/>
</dbReference>
<feature type="region of interest" description="Disordered" evidence="1">
    <location>
        <begin position="175"/>
        <end position="206"/>
    </location>
</feature>
<name>A0A3M7P445_BRAPC</name>
<reference evidence="2 3" key="1">
    <citation type="journal article" date="2018" name="Sci. Rep.">
        <title>Genomic signatures of local adaptation to the degree of environmental predictability in rotifers.</title>
        <authorList>
            <person name="Franch-Gras L."/>
            <person name="Hahn C."/>
            <person name="Garcia-Roger E.M."/>
            <person name="Carmona M.J."/>
            <person name="Serra M."/>
            <person name="Gomez A."/>
        </authorList>
    </citation>
    <scope>NUCLEOTIDE SEQUENCE [LARGE SCALE GENOMIC DNA]</scope>
    <source>
        <strain evidence="2">HYR1</strain>
    </source>
</reference>
<dbReference type="AlphaFoldDB" id="A0A3M7P445"/>
<keyword evidence="3" id="KW-1185">Reference proteome</keyword>
<protein>
    <submittedName>
        <fullName evidence="2">Uncharacterized protein</fullName>
    </submittedName>
</protein>
<comment type="caution">
    <text evidence="2">The sequence shown here is derived from an EMBL/GenBank/DDBJ whole genome shotgun (WGS) entry which is preliminary data.</text>
</comment>
<proteinExistence type="predicted"/>